<gene>
    <name evidence="2" type="ORF">GCM10010405_47170</name>
</gene>
<dbReference type="RefSeq" id="WP_344326848.1">
    <property type="nucleotide sequence ID" value="NZ_BAAASZ010000031.1"/>
</dbReference>
<feature type="signal peptide" evidence="1">
    <location>
        <begin position="1"/>
        <end position="27"/>
    </location>
</feature>
<evidence type="ECO:0000256" key="1">
    <source>
        <dbReference type="SAM" id="SignalP"/>
    </source>
</evidence>
<name>A0ABP5XJ93_9ACTN</name>
<dbReference type="Proteomes" id="UP001501638">
    <property type="component" value="Unassembled WGS sequence"/>
</dbReference>
<keyword evidence="1" id="KW-0732">Signal</keyword>
<keyword evidence="3" id="KW-1185">Reference proteome</keyword>
<evidence type="ECO:0000313" key="2">
    <source>
        <dbReference type="EMBL" id="GAA2457595.1"/>
    </source>
</evidence>
<proteinExistence type="predicted"/>
<dbReference type="EMBL" id="BAAASZ010000031">
    <property type="protein sequence ID" value="GAA2457595.1"/>
    <property type="molecule type" value="Genomic_DNA"/>
</dbReference>
<organism evidence="2 3">
    <name type="scientific">Streptomyces macrosporus</name>
    <dbReference type="NCBI Taxonomy" id="44032"/>
    <lineage>
        <taxon>Bacteria</taxon>
        <taxon>Bacillati</taxon>
        <taxon>Actinomycetota</taxon>
        <taxon>Actinomycetes</taxon>
        <taxon>Kitasatosporales</taxon>
        <taxon>Streptomycetaceae</taxon>
        <taxon>Streptomyces</taxon>
    </lineage>
</organism>
<feature type="chain" id="PRO_5047515986" evidence="1">
    <location>
        <begin position="28"/>
        <end position="42"/>
    </location>
</feature>
<evidence type="ECO:0000313" key="3">
    <source>
        <dbReference type="Proteomes" id="UP001501638"/>
    </source>
</evidence>
<accession>A0ABP5XJ93</accession>
<protein>
    <submittedName>
        <fullName evidence="2">Uncharacterized protein</fullName>
    </submittedName>
</protein>
<comment type="caution">
    <text evidence="2">The sequence shown here is derived from an EMBL/GenBank/DDBJ whole genome shotgun (WGS) entry which is preliminary data.</text>
</comment>
<reference evidence="3" key="1">
    <citation type="journal article" date="2019" name="Int. J. Syst. Evol. Microbiol.">
        <title>The Global Catalogue of Microorganisms (GCM) 10K type strain sequencing project: providing services to taxonomists for standard genome sequencing and annotation.</title>
        <authorList>
            <consortium name="The Broad Institute Genomics Platform"/>
            <consortium name="The Broad Institute Genome Sequencing Center for Infectious Disease"/>
            <person name="Wu L."/>
            <person name="Ma J."/>
        </authorList>
    </citation>
    <scope>NUCLEOTIDE SEQUENCE [LARGE SCALE GENOMIC DNA]</scope>
    <source>
        <strain evidence="3">JCM 6305</strain>
    </source>
</reference>
<sequence>MTRVKKILTALAIAAAVVSAGAAPALAENHVPSPSPSQPLGD</sequence>